<gene>
    <name evidence="1" type="ORF">RHGRI_027570</name>
</gene>
<sequence length="82" mass="9186">MNPPGNASSHFEPRIIPGRTTHKKGCMLLANPHDISRNSFRPISAILPKLTYNTDFGFWVFSQDMELLSSVSRLLNEAGEDL</sequence>
<dbReference type="Proteomes" id="UP000823749">
    <property type="component" value="Chromosome 9"/>
</dbReference>
<evidence type="ECO:0000313" key="1">
    <source>
        <dbReference type="EMBL" id="KAG5533444.1"/>
    </source>
</evidence>
<keyword evidence="2" id="KW-1185">Reference proteome</keyword>
<reference evidence="1" key="1">
    <citation type="submission" date="2020-08" db="EMBL/GenBank/DDBJ databases">
        <title>Plant Genome Project.</title>
        <authorList>
            <person name="Zhang R.-G."/>
        </authorList>
    </citation>
    <scope>NUCLEOTIDE SEQUENCE</scope>
    <source>
        <strain evidence="1">WSP0</strain>
        <tissue evidence="1">Leaf</tissue>
    </source>
</reference>
<name>A0AAV6J1Q9_9ERIC</name>
<organism evidence="1 2">
    <name type="scientific">Rhododendron griersonianum</name>
    <dbReference type="NCBI Taxonomy" id="479676"/>
    <lineage>
        <taxon>Eukaryota</taxon>
        <taxon>Viridiplantae</taxon>
        <taxon>Streptophyta</taxon>
        <taxon>Embryophyta</taxon>
        <taxon>Tracheophyta</taxon>
        <taxon>Spermatophyta</taxon>
        <taxon>Magnoliopsida</taxon>
        <taxon>eudicotyledons</taxon>
        <taxon>Gunneridae</taxon>
        <taxon>Pentapetalae</taxon>
        <taxon>asterids</taxon>
        <taxon>Ericales</taxon>
        <taxon>Ericaceae</taxon>
        <taxon>Ericoideae</taxon>
        <taxon>Rhodoreae</taxon>
        <taxon>Rhododendron</taxon>
    </lineage>
</organism>
<comment type="caution">
    <text evidence="1">The sequence shown here is derived from an EMBL/GenBank/DDBJ whole genome shotgun (WGS) entry which is preliminary data.</text>
</comment>
<protein>
    <submittedName>
        <fullName evidence="1">Uncharacterized protein</fullName>
    </submittedName>
</protein>
<evidence type="ECO:0000313" key="2">
    <source>
        <dbReference type="Proteomes" id="UP000823749"/>
    </source>
</evidence>
<dbReference type="EMBL" id="JACTNZ010000009">
    <property type="protein sequence ID" value="KAG5533444.1"/>
    <property type="molecule type" value="Genomic_DNA"/>
</dbReference>
<accession>A0AAV6J1Q9</accession>
<proteinExistence type="predicted"/>
<dbReference type="AlphaFoldDB" id="A0AAV6J1Q9"/>